<accession>A0A559J3M6</accession>
<keyword evidence="1" id="KW-0472">Membrane</keyword>
<dbReference type="OrthoDB" id="2381657at2"/>
<evidence type="ECO:0000313" key="3">
    <source>
        <dbReference type="Proteomes" id="UP000318102"/>
    </source>
</evidence>
<proteinExistence type="predicted"/>
<reference evidence="2 3" key="1">
    <citation type="submission" date="2019-07" db="EMBL/GenBank/DDBJ databases">
        <authorList>
            <person name="Kim J."/>
        </authorList>
    </citation>
    <scope>NUCLEOTIDE SEQUENCE [LARGE SCALE GENOMIC DNA]</scope>
    <source>
        <strain evidence="2 3">N4</strain>
    </source>
</reference>
<dbReference type="NCBIfam" id="TIGR04086">
    <property type="entry name" value="TIGR04086_membr"/>
    <property type="match status" value="1"/>
</dbReference>
<gene>
    <name evidence="2" type="ORF">FPZ44_16375</name>
</gene>
<name>A0A559J3M6_9BACL</name>
<organism evidence="2 3">
    <name type="scientific">Paenibacillus agilis</name>
    <dbReference type="NCBI Taxonomy" id="3020863"/>
    <lineage>
        <taxon>Bacteria</taxon>
        <taxon>Bacillati</taxon>
        <taxon>Bacillota</taxon>
        <taxon>Bacilli</taxon>
        <taxon>Bacillales</taxon>
        <taxon>Paenibacillaceae</taxon>
        <taxon>Paenibacillus</taxon>
    </lineage>
</organism>
<dbReference type="Proteomes" id="UP000318102">
    <property type="component" value="Unassembled WGS sequence"/>
</dbReference>
<dbReference type="AlphaFoldDB" id="A0A559J3M6"/>
<dbReference type="EMBL" id="VNJK01000001">
    <property type="protein sequence ID" value="TVX94488.1"/>
    <property type="molecule type" value="Genomic_DNA"/>
</dbReference>
<feature type="transmembrane region" description="Helical" evidence="1">
    <location>
        <begin position="75"/>
        <end position="98"/>
    </location>
</feature>
<feature type="transmembrane region" description="Helical" evidence="1">
    <location>
        <begin position="51"/>
        <end position="68"/>
    </location>
</feature>
<protein>
    <submittedName>
        <fullName evidence="2">TIGR04086 family membrane protein</fullName>
    </submittedName>
</protein>
<keyword evidence="3" id="KW-1185">Reference proteome</keyword>
<feature type="transmembrane region" description="Helical" evidence="1">
    <location>
        <begin position="20"/>
        <end position="39"/>
    </location>
</feature>
<keyword evidence="1" id="KW-0812">Transmembrane</keyword>
<evidence type="ECO:0000313" key="2">
    <source>
        <dbReference type="EMBL" id="TVX94488.1"/>
    </source>
</evidence>
<dbReference type="Pfam" id="PF12670">
    <property type="entry name" value="DUF3792"/>
    <property type="match status" value="1"/>
</dbReference>
<evidence type="ECO:0000256" key="1">
    <source>
        <dbReference type="SAM" id="Phobius"/>
    </source>
</evidence>
<sequence length="134" mass="14345">MNAMQRFSSGKLSHPLMAGIGYAFLWLAIGALALSILLVATSTQEDNLTKYSYFVHGFALLIGGWTSGKRSGRKGWYYGGLTGILYALLVFVIGFLALDMQWDAIKWIALAAAFGLSALGGIFGVNVSKGSKSK</sequence>
<keyword evidence="1" id="KW-1133">Transmembrane helix</keyword>
<comment type="caution">
    <text evidence="2">The sequence shown here is derived from an EMBL/GenBank/DDBJ whole genome shotgun (WGS) entry which is preliminary data.</text>
</comment>
<feature type="transmembrane region" description="Helical" evidence="1">
    <location>
        <begin position="104"/>
        <end position="125"/>
    </location>
</feature>
<dbReference type="InterPro" id="IPR023804">
    <property type="entry name" value="DUF3792_TM"/>
</dbReference>
<dbReference type="RefSeq" id="WP_144991592.1">
    <property type="nucleotide sequence ID" value="NZ_VNJK01000001.1"/>
</dbReference>